<evidence type="ECO:0000313" key="2">
    <source>
        <dbReference type="Proteomes" id="UP000298111"/>
    </source>
</evidence>
<dbReference type="AlphaFoldDB" id="A0A6C1C2S8"/>
<dbReference type="Proteomes" id="UP000298111">
    <property type="component" value="Unassembled WGS sequence"/>
</dbReference>
<comment type="caution">
    <text evidence="1">The sequence shown here is derived from an EMBL/GenBank/DDBJ whole genome shotgun (WGS) entry which is preliminary data.</text>
</comment>
<evidence type="ECO:0000313" key="1">
    <source>
        <dbReference type="EMBL" id="TGG77368.1"/>
    </source>
</evidence>
<dbReference type="EMBL" id="RCIY01000095">
    <property type="protein sequence ID" value="TGG77368.1"/>
    <property type="molecule type" value="Genomic_DNA"/>
</dbReference>
<proteinExistence type="predicted"/>
<accession>A0A6C1C2S8</accession>
<organism evidence="1 2">
    <name type="scientific">Streptomyces albus</name>
    <dbReference type="NCBI Taxonomy" id="1888"/>
    <lineage>
        <taxon>Bacteria</taxon>
        <taxon>Bacillati</taxon>
        <taxon>Actinomycetota</taxon>
        <taxon>Actinomycetes</taxon>
        <taxon>Kitasatosporales</taxon>
        <taxon>Streptomycetaceae</taxon>
        <taxon>Streptomyces</taxon>
    </lineage>
</organism>
<reference evidence="1 2" key="1">
    <citation type="submission" date="2018-10" db="EMBL/GenBank/DDBJ databases">
        <title>Isolation of pseudouridimycin from Streptomyces albus DSM 40763.</title>
        <authorList>
            <person name="Rosenqvist P."/>
            <person name="Metsae-Ketelae M."/>
            <person name="Virta P."/>
        </authorList>
    </citation>
    <scope>NUCLEOTIDE SEQUENCE [LARGE SCALE GENOMIC DNA]</scope>
    <source>
        <strain evidence="1 2">DSM 40763</strain>
    </source>
</reference>
<gene>
    <name evidence="1" type="ORF">D8771_28170</name>
</gene>
<dbReference type="GeneID" id="75183513"/>
<protein>
    <submittedName>
        <fullName evidence="1">Uncharacterized protein</fullName>
    </submittedName>
</protein>
<dbReference type="RefSeq" id="WP_016469133.1">
    <property type="nucleotide sequence ID" value="NZ_BBQG01000072.1"/>
</dbReference>
<name>A0A6C1C2S8_9ACTN</name>
<sequence length="133" mass="14541">MAEPHSAPEPSRSSARGGGGPSYRRPAPLLFEPSDAAPDDEHFFGLESLTDPKELLDRATELVHAFRAAADRAQEYQASAAAQLADPQRFDRLPEAAIADRGGWTEEYARKMIEFGQDLLQNRVPGTQPPPQS</sequence>